<organism evidence="2 3">
    <name type="scientific">Dactylellina haptotyla (strain CBS 200.50)</name>
    <name type="common">Nematode-trapping fungus</name>
    <name type="synonym">Monacrosporium haptotylum</name>
    <dbReference type="NCBI Taxonomy" id="1284197"/>
    <lineage>
        <taxon>Eukaryota</taxon>
        <taxon>Fungi</taxon>
        <taxon>Dikarya</taxon>
        <taxon>Ascomycota</taxon>
        <taxon>Pezizomycotina</taxon>
        <taxon>Orbiliomycetes</taxon>
        <taxon>Orbiliales</taxon>
        <taxon>Orbiliaceae</taxon>
        <taxon>Dactylellina</taxon>
    </lineage>
</organism>
<dbReference type="InterPro" id="IPR036047">
    <property type="entry name" value="F-box-like_dom_sf"/>
</dbReference>
<gene>
    <name evidence="2" type="ORF">H072_5788</name>
</gene>
<dbReference type="Pfam" id="PF12937">
    <property type="entry name" value="F-box-like"/>
    <property type="match status" value="1"/>
</dbReference>
<dbReference type="CDD" id="cd09917">
    <property type="entry name" value="F-box_SF"/>
    <property type="match status" value="1"/>
</dbReference>
<feature type="domain" description="F-box" evidence="1">
    <location>
        <begin position="4"/>
        <end position="45"/>
    </location>
</feature>
<dbReference type="AlphaFoldDB" id="S8AGX7"/>
<evidence type="ECO:0000313" key="2">
    <source>
        <dbReference type="EMBL" id="EPS40381.1"/>
    </source>
</evidence>
<proteinExistence type="predicted"/>
<dbReference type="InterPro" id="IPR001810">
    <property type="entry name" value="F-box_dom"/>
</dbReference>
<evidence type="ECO:0000259" key="1">
    <source>
        <dbReference type="Pfam" id="PF12937"/>
    </source>
</evidence>
<reference evidence="2 3" key="1">
    <citation type="journal article" date="2013" name="PLoS Genet.">
        <title>Genomic mechanisms accounting for the adaptation to parasitism in nematode-trapping fungi.</title>
        <authorList>
            <person name="Meerupati T."/>
            <person name="Andersson K.M."/>
            <person name="Friman E."/>
            <person name="Kumar D."/>
            <person name="Tunlid A."/>
            <person name="Ahren D."/>
        </authorList>
    </citation>
    <scope>NUCLEOTIDE SEQUENCE [LARGE SCALE GENOMIC DNA]</scope>
    <source>
        <strain evidence="2 3">CBS 200.50</strain>
    </source>
</reference>
<dbReference type="Proteomes" id="UP000015100">
    <property type="component" value="Unassembled WGS sequence"/>
</dbReference>
<reference evidence="3" key="2">
    <citation type="submission" date="2013-04" db="EMBL/GenBank/DDBJ databases">
        <title>Genomic mechanisms accounting for the adaptation to parasitism in nematode-trapping fungi.</title>
        <authorList>
            <person name="Ahren D.G."/>
        </authorList>
    </citation>
    <scope>NUCLEOTIDE SEQUENCE [LARGE SCALE GENOMIC DNA]</scope>
    <source>
        <strain evidence="3">CBS 200.50</strain>
    </source>
</reference>
<name>S8AGX7_DACHA</name>
<comment type="caution">
    <text evidence="2">The sequence shown here is derived from an EMBL/GenBank/DDBJ whole genome shotgun (WGS) entry which is preliminary data.</text>
</comment>
<dbReference type="SUPFAM" id="SSF81383">
    <property type="entry name" value="F-box domain"/>
    <property type="match status" value="1"/>
</dbReference>
<dbReference type="EMBL" id="AQGS01000405">
    <property type="protein sequence ID" value="EPS40381.1"/>
    <property type="molecule type" value="Genomic_DNA"/>
</dbReference>
<protein>
    <recommendedName>
        <fullName evidence="1">F-box domain-containing protein</fullName>
    </recommendedName>
</protein>
<accession>S8AGX7</accession>
<keyword evidence="3" id="KW-1185">Reference proteome</keyword>
<evidence type="ECO:0000313" key="3">
    <source>
        <dbReference type="Proteomes" id="UP000015100"/>
    </source>
</evidence>
<dbReference type="HOGENOM" id="CLU_1111151_0_0_1"/>
<sequence>MVLPHLPLEIQILIVESADEVSDYATLSLVCKAWRNAAEKVVRKLYCEPFVPDKAWLEKSTRAEPWPYIVLDTAAPEFLIHFAIHEFPGYLRGNIFPTGWPFCFYAAQKKYMDPKDDPRVLAYMSKIRNCLNDPVIVSKKHFQGGWQLNYNVKFQIMRYVPHAGGNVSTKPSMLCMKRGTVELGETPKVKEVLGWLFALQYDTVLGHPTSPTDECVVYTVGDPWGAITSPEGNKSTTMLINIQMPKK</sequence>